<dbReference type="AlphaFoldDB" id="K0AYF4"/>
<dbReference type="RefSeq" id="WP_014966538.1">
    <property type="nucleotide sequence ID" value="NC_018664.1"/>
</dbReference>
<sequence length="196" mass="23592">MFFSDYEDTRNIYHVAPITDLKEILENGIKYNDKSTYLSKYLDFHKYIDNHKKVDIPDWVKREHAIYATMNYPKDHDWHSHSVILGLKINPERCWIANESLANKIYEPFILKDVEIFNCAKDYLDKNGENMCKRYWETSLSFLDNLKLRKDRVEDYDEEVLVFHDIKPEDITPMYIVSDHEFTTVEGWIEYFSKNV</sequence>
<organism evidence="1 2">
    <name type="scientific">Gottschalkia acidurici (strain ATCC 7906 / DSM 604 / BCRC 14475 / CIP 104303 / KCTC 5404 / NCIMB 10678 / 9a)</name>
    <name type="common">Clostridium acidurici</name>
    <dbReference type="NCBI Taxonomy" id="1128398"/>
    <lineage>
        <taxon>Bacteria</taxon>
        <taxon>Bacillati</taxon>
        <taxon>Bacillota</taxon>
        <taxon>Tissierellia</taxon>
        <taxon>Tissierellales</taxon>
        <taxon>Gottschalkiaceae</taxon>
        <taxon>Gottschalkia</taxon>
    </lineage>
</organism>
<dbReference type="HOGENOM" id="CLU_1388125_0_0_9"/>
<evidence type="ECO:0000313" key="2">
    <source>
        <dbReference type="Proteomes" id="UP000006094"/>
    </source>
</evidence>
<protein>
    <submittedName>
        <fullName evidence="1">Uncharacterized protein</fullName>
    </submittedName>
</protein>
<reference evidence="1 2" key="1">
    <citation type="journal article" date="2012" name="PLoS ONE">
        <title>The purine-utilizing bacterium Clostridium acidurici 9a: a genome-guided metabolic reconsideration.</title>
        <authorList>
            <person name="Hartwich K."/>
            <person name="Poehlein A."/>
            <person name="Daniel R."/>
        </authorList>
    </citation>
    <scope>NUCLEOTIDE SEQUENCE [LARGE SCALE GENOMIC DNA]</scope>
    <source>
        <strain evidence="2">ATCC 7906 / DSM 604 / BCRC 14475 / CIP 104303 / KCTC 5404 / NCIMB 10678 / 9a</strain>
    </source>
</reference>
<proteinExistence type="predicted"/>
<evidence type="ECO:0000313" key="1">
    <source>
        <dbReference type="EMBL" id="AFS77401.1"/>
    </source>
</evidence>
<gene>
    <name evidence="1" type="ordered locus">Curi_c03210</name>
</gene>
<accession>K0AYF4</accession>
<dbReference type="KEGG" id="cad:Curi_c03210"/>
<dbReference type="Proteomes" id="UP000006094">
    <property type="component" value="Chromosome"/>
</dbReference>
<keyword evidence="2" id="KW-1185">Reference proteome</keyword>
<name>K0AYF4_GOTA9</name>
<dbReference type="OrthoDB" id="1706153at2"/>
<dbReference type="EMBL" id="CP003326">
    <property type="protein sequence ID" value="AFS77401.1"/>
    <property type="molecule type" value="Genomic_DNA"/>
</dbReference>
<dbReference type="STRING" id="1128398.Curi_c03210"/>
<dbReference type="eggNOG" id="ENOG5030UMK">
    <property type="taxonomic scope" value="Bacteria"/>
</dbReference>